<evidence type="ECO:0000256" key="7">
    <source>
        <dbReference type="ARBA" id="ARBA00022989"/>
    </source>
</evidence>
<name>F0V1L2_MYCS3</name>
<dbReference type="InterPro" id="IPR000568">
    <property type="entry name" value="ATP_synth_F0_asu"/>
</dbReference>
<gene>
    <name evidence="12" type="primary">atpB</name>
    <name evidence="12" type="ORF">MSUIS_04500</name>
</gene>
<dbReference type="AlphaFoldDB" id="F0V1L2"/>
<evidence type="ECO:0000256" key="2">
    <source>
        <dbReference type="ARBA" id="ARBA00006810"/>
    </source>
</evidence>
<dbReference type="PANTHER" id="PTHR42823">
    <property type="entry name" value="ATP SYNTHASE SUBUNIT A, CHLOROPLASTIC"/>
    <property type="match status" value="1"/>
</dbReference>
<dbReference type="InterPro" id="IPR035908">
    <property type="entry name" value="F0_ATP_A_sf"/>
</dbReference>
<evidence type="ECO:0000256" key="10">
    <source>
        <dbReference type="ARBA" id="ARBA00023310"/>
    </source>
</evidence>
<comment type="subcellular location">
    <subcellularLocation>
        <location evidence="1">Membrane</location>
        <topology evidence="1">Multi-pass membrane protein</topology>
    </subcellularLocation>
</comment>
<dbReference type="HOGENOM" id="CLU_1048971_0_0_14"/>
<keyword evidence="7 11" id="KW-1133">Transmembrane helix</keyword>
<protein>
    <submittedName>
        <fullName evidence="12">ATP synthase subunit a</fullName>
    </submittedName>
</protein>
<dbReference type="KEGG" id="msk:MSUIS_04500"/>
<feature type="transmembrane region" description="Helical" evidence="11">
    <location>
        <begin position="91"/>
        <end position="113"/>
    </location>
</feature>
<evidence type="ECO:0000256" key="1">
    <source>
        <dbReference type="ARBA" id="ARBA00004141"/>
    </source>
</evidence>
<keyword evidence="8" id="KW-0406">Ion transport</keyword>
<feature type="transmembrane region" description="Helical" evidence="11">
    <location>
        <begin position="235"/>
        <end position="252"/>
    </location>
</feature>
<dbReference type="Pfam" id="PF00119">
    <property type="entry name" value="ATP-synt_A"/>
    <property type="match status" value="1"/>
</dbReference>
<feature type="transmembrane region" description="Helical" evidence="11">
    <location>
        <begin position="120"/>
        <end position="140"/>
    </location>
</feature>
<keyword evidence="5 11" id="KW-0812">Transmembrane</keyword>
<keyword evidence="9 11" id="KW-0472">Membrane</keyword>
<comment type="similarity">
    <text evidence="2">Belongs to the ATPase A chain family.</text>
</comment>
<dbReference type="InterPro" id="IPR045082">
    <property type="entry name" value="ATP_syn_F0_a_bact/chloroplast"/>
</dbReference>
<evidence type="ECO:0000256" key="6">
    <source>
        <dbReference type="ARBA" id="ARBA00022781"/>
    </source>
</evidence>
<proteinExistence type="inferred from homology"/>
<evidence type="ECO:0000313" key="12">
    <source>
        <dbReference type="EMBL" id="CBZ40543.1"/>
    </source>
</evidence>
<evidence type="ECO:0000256" key="5">
    <source>
        <dbReference type="ARBA" id="ARBA00022692"/>
    </source>
</evidence>
<accession>F0V1L2</accession>
<dbReference type="SUPFAM" id="SSF81336">
    <property type="entry name" value="F1F0 ATP synthase subunit A"/>
    <property type="match status" value="1"/>
</dbReference>
<keyword evidence="6" id="KW-0375">Hydrogen ion transport</keyword>
<dbReference type="GO" id="GO:0045259">
    <property type="term" value="C:proton-transporting ATP synthase complex"/>
    <property type="evidence" value="ECO:0007669"/>
    <property type="project" value="UniProtKB-KW"/>
</dbReference>
<feature type="transmembrane region" description="Helical" evidence="11">
    <location>
        <begin position="31"/>
        <end position="50"/>
    </location>
</feature>
<dbReference type="Proteomes" id="UP000008645">
    <property type="component" value="Chromosome"/>
</dbReference>
<evidence type="ECO:0000256" key="8">
    <source>
        <dbReference type="ARBA" id="ARBA00023065"/>
    </source>
</evidence>
<feature type="transmembrane region" description="Helical" evidence="11">
    <location>
        <begin position="206"/>
        <end position="229"/>
    </location>
</feature>
<dbReference type="PANTHER" id="PTHR42823:SF3">
    <property type="entry name" value="ATP SYNTHASE SUBUNIT A, CHLOROPLASTIC"/>
    <property type="match status" value="1"/>
</dbReference>
<dbReference type="GO" id="GO:0046933">
    <property type="term" value="F:proton-transporting ATP synthase activity, rotational mechanism"/>
    <property type="evidence" value="ECO:0007669"/>
    <property type="project" value="TreeGrafter"/>
</dbReference>
<reference evidence="12 13" key="1">
    <citation type="journal article" date="2011" name="J. Bacteriol.">
        <title>Complete genome sequence of the hemotrophic Mycoplasma suis strain KI3806.</title>
        <authorList>
            <person name="Oehlerking J."/>
            <person name="Kube M."/>
            <person name="Felder K.M."/>
            <person name="Matter D."/>
            <person name="Wittenbrink M.M."/>
            <person name="Schwarzenbach S."/>
            <person name="Kramer M.M."/>
            <person name="Hoelzle K."/>
            <person name="Hoelzle L.E."/>
        </authorList>
    </citation>
    <scope>NUCLEOTIDE SEQUENCE [LARGE SCALE GENOMIC DNA]</scope>
    <source>
        <strain evidence="13">KI_3806</strain>
    </source>
</reference>
<dbReference type="OrthoDB" id="9789241at2"/>
<dbReference type="GO" id="GO:0005886">
    <property type="term" value="C:plasma membrane"/>
    <property type="evidence" value="ECO:0007669"/>
    <property type="project" value="TreeGrafter"/>
</dbReference>
<keyword evidence="3" id="KW-0813">Transport</keyword>
<organism evidence="12 13">
    <name type="scientific">Mycoplasma suis (strain KI_3806)</name>
    <dbReference type="NCBI Taxonomy" id="708248"/>
    <lineage>
        <taxon>Bacteria</taxon>
        <taxon>Bacillati</taxon>
        <taxon>Mycoplasmatota</taxon>
        <taxon>Mollicutes</taxon>
        <taxon>Mycoplasmataceae</taxon>
        <taxon>Mycoplasma</taxon>
    </lineage>
</organism>
<keyword evidence="10" id="KW-0066">ATP synthesis</keyword>
<dbReference type="Gene3D" id="1.20.120.220">
    <property type="entry name" value="ATP synthase, F0 complex, subunit A"/>
    <property type="match status" value="1"/>
</dbReference>
<evidence type="ECO:0000313" key="13">
    <source>
        <dbReference type="Proteomes" id="UP000008645"/>
    </source>
</evidence>
<feature type="transmembrane region" description="Helical" evidence="11">
    <location>
        <begin position="181"/>
        <end position="199"/>
    </location>
</feature>
<evidence type="ECO:0000256" key="3">
    <source>
        <dbReference type="ARBA" id="ARBA00022448"/>
    </source>
</evidence>
<dbReference type="EMBL" id="FQ790233">
    <property type="protein sequence ID" value="CBZ40543.1"/>
    <property type="molecule type" value="Genomic_DNA"/>
</dbReference>
<keyword evidence="4" id="KW-0138">CF(0)</keyword>
<evidence type="ECO:0000256" key="4">
    <source>
        <dbReference type="ARBA" id="ARBA00022547"/>
    </source>
</evidence>
<dbReference type="GO" id="GO:0042777">
    <property type="term" value="P:proton motive force-driven plasma membrane ATP synthesis"/>
    <property type="evidence" value="ECO:0007669"/>
    <property type="project" value="TreeGrafter"/>
</dbReference>
<sequence length="261" mass="29752">MSLSLSFSSIQPLFSGFGLKFLQDSKDNTSSMIMGVALMMIFIFALGVFYRDALEKSDSYEKLPKLMFMVFLMVRWVKNNTIKLLGPKNQFTIPFFLYIMLYFWTSGIVNMLGFKGIVNFMIVPLTLSGFVFLGTLFFGAKYRGWGFCTDYFIWIKRKGKKIFPIPDVLAMLGELGKVASLAFRLWGNYFAGVLFLFIFHHVFETYLGSLGLSTGIATSIISVPLNLYFDIVDTVLHSMIFLFLASIYWSMASNSMHQQKA</sequence>
<evidence type="ECO:0000256" key="11">
    <source>
        <dbReference type="SAM" id="Phobius"/>
    </source>
</evidence>
<evidence type="ECO:0000256" key="9">
    <source>
        <dbReference type="ARBA" id="ARBA00023136"/>
    </source>
</evidence>